<dbReference type="EMBL" id="SJPT01000009">
    <property type="protein sequence ID" value="TWU20317.1"/>
    <property type="molecule type" value="Genomic_DNA"/>
</dbReference>
<gene>
    <name evidence="1" type="ORF">Pla52o_48360</name>
</gene>
<comment type="caution">
    <text evidence="1">The sequence shown here is derived from an EMBL/GenBank/DDBJ whole genome shotgun (WGS) entry which is preliminary data.</text>
</comment>
<evidence type="ECO:0000313" key="2">
    <source>
        <dbReference type="Proteomes" id="UP000316304"/>
    </source>
</evidence>
<dbReference type="Proteomes" id="UP000316304">
    <property type="component" value="Unassembled WGS sequence"/>
</dbReference>
<organism evidence="1 2">
    <name type="scientific">Novipirellula galeiformis</name>
    <dbReference type="NCBI Taxonomy" id="2528004"/>
    <lineage>
        <taxon>Bacteria</taxon>
        <taxon>Pseudomonadati</taxon>
        <taxon>Planctomycetota</taxon>
        <taxon>Planctomycetia</taxon>
        <taxon>Pirellulales</taxon>
        <taxon>Pirellulaceae</taxon>
        <taxon>Novipirellula</taxon>
    </lineage>
</organism>
<keyword evidence="2" id="KW-1185">Reference proteome</keyword>
<accession>A0A5C6C8F4</accession>
<dbReference type="AlphaFoldDB" id="A0A5C6C8F4"/>
<name>A0A5C6C8F4_9BACT</name>
<sequence>MAARCVATGVHYSRCHRRRVVLPEGKDVYTIECAKQNAWQYVWGHRTFVVACEFFNLPFFSHVLMAGEIALTRFFTSPVVLAWARMRR</sequence>
<evidence type="ECO:0000313" key="1">
    <source>
        <dbReference type="EMBL" id="TWU20317.1"/>
    </source>
</evidence>
<proteinExistence type="predicted"/>
<reference evidence="1 2" key="1">
    <citation type="submission" date="2019-02" db="EMBL/GenBank/DDBJ databases">
        <title>Deep-cultivation of Planctomycetes and their phenomic and genomic characterization uncovers novel biology.</title>
        <authorList>
            <person name="Wiegand S."/>
            <person name="Jogler M."/>
            <person name="Boedeker C."/>
            <person name="Pinto D."/>
            <person name="Vollmers J."/>
            <person name="Rivas-Marin E."/>
            <person name="Kohn T."/>
            <person name="Peeters S.H."/>
            <person name="Heuer A."/>
            <person name="Rast P."/>
            <person name="Oberbeckmann S."/>
            <person name="Bunk B."/>
            <person name="Jeske O."/>
            <person name="Meyerdierks A."/>
            <person name="Storesund J.E."/>
            <person name="Kallscheuer N."/>
            <person name="Luecker S."/>
            <person name="Lage O.M."/>
            <person name="Pohl T."/>
            <person name="Merkel B.J."/>
            <person name="Hornburger P."/>
            <person name="Mueller R.-W."/>
            <person name="Bruemmer F."/>
            <person name="Labrenz M."/>
            <person name="Spormann A.M."/>
            <person name="Op Den Camp H."/>
            <person name="Overmann J."/>
            <person name="Amann R."/>
            <person name="Jetten M.S.M."/>
            <person name="Mascher T."/>
            <person name="Medema M.H."/>
            <person name="Devos D.P."/>
            <person name="Kaster A.-K."/>
            <person name="Ovreas L."/>
            <person name="Rohde M."/>
            <person name="Galperin M.Y."/>
            <person name="Jogler C."/>
        </authorList>
    </citation>
    <scope>NUCLEOTIDE SEQUENCE [LARGE SCALE GENOMIC DNA]</scope>
    <source>
        <strain evidence="1 2">Pla52o</strain>
    </source>
</reference>
<protein>
    <submittedName>
        <fullName evidence="1">Uncharacterized protein</fullName>
    </submittedName>
</protein>